<evidence type="ECO:0000256" key="9">
    <source>
        <dbReference type="HAMAP-Rule" id="MF_01808"/>
    </source>
</evidence>
<keyword evidence="3 9" id="KW-0132">Cell division</keyword>
<feature type="active site" evidence="9">
    <location>
        <position position="288"/>
    </location>
</feature>
<evidence type="ECO:0000256" key="7">
    <source>
        <dbReference type="ARBA" id="ARBA00023172"/>
    </source>
</evidence>
<feature type="active site" description="O-(3'-phospho-DNA)-tyrosine intermediate" evidence="9">
    <location>
        <position position="297"/>
    </location>
</feature>
<dbReference type="SUPFAM" id="SSF47823">
    <property type="entry name" value="lambda integrase-like, N-terminal domain"/>
    <property type="match status" value="1"/>
</dbReference>
<feature type="active site" evidence="9">
    <location>
        <position position="262"/>
    </location>
</feature>
<feature type="active site" evidence="9">
    <location>
        <position position="265"/>
    </location>
</feature>
<dbReference type="CDD" id="cd00798">
    <property type="entry name" value="INT_XerDC_C"/>
    <property type="match status" value="1"/>
</dbReference>
<dbReference type="GO" id="GO:0005737">
    <property type="term" value="C:cytoplasm"/>
    <property type="evidence" value="ECO:0007669"/>
    <property type="project" value="UniProtKB-SubCell"/>
</dbReference>
<dbReference type="InterPro" id="IPR023009">
    <property type="entry name" value="Tyrosine_recombinase_XerC/XerD"/>
</dbReference>
<dbReference type="InterPro" id="IPR010998">
    <property type="entry name" value="Integrase_recombinase_N"/>
</dbReference>
<dbReference type="Pfam" id="PF00589">
    <property type="entry name" value="Phage_integrase"/>
    <property type="match status" value="1"/>
</dbReference>
<proteinExistence type="inferred from homology"/>
<evidence type="ECO:0000259" key="11">
    <source>
        <dbReference type="PROSITE" id="PS51900"/>
    </source>
</evidence>
<keyword evidence="4 9" id="KW-0159">Chromosome partition</keyword>
<keyword evidence="7 9" id="KW-0233">DNA recombination</keyword>
<evidence type="ECO:0000256" key="2">
    <source>
        <dbReference type="ARBA" id="ARBA00022490"/>
    </source>
</evidence>
<reference evidence="12 13" key="1">
    <citation type="submission" date="2019-08" db="EMBL/GenBank/DDBJ databases">
        <title>In-depth cultivation of the pig gut microbiome towards novel bacterial diversity and tailored functional studies.</title>
        <authorList>
            <person name="Wylensek D."/>
            <person name="Hitch T.C.A."/>
            <person name="Clavel T."/>
        </authorList>
    </citation>
    <scope>NUCLEOTIDE SEQUENCE [LARGE SCALE GENOMIC DNA]</scope>
    <source>
        <strain evidence="12 13">RF-GAM-744-WT-7</strain>
    </source>
</reference>
<dbReference type="Proteomes" id="UP000442535">
    <property type="component" value="Unassembled WGS sequence"/>
</dbReference>
<name>A0A7K0JZL1_9ACTO</name>
<evidence type="ECO:0000259" key="10">
    <source>
        <dbReference type="PROSITE" id="PS51898"/>
    </source>
</evidence>
<dbReference type="NCBIfam" id="NF001399">
    <property type="entry name" value="PRK00283.1"/>
    <property type="match status" value="1"/>
</dbReference>
<dbReference type="InterPro" id="IPR004107">
    <property type="entry name" value="Integrase_SAM-like_N"/>
</dbReference>
<comment type="subcellular location">
    <subcellularLocation>
        <location evidence="1 9">Cytoplasm</location>
    </subcellularLocation>
</comment>
<dbReference type="PROSITE" id="PS51898">
    <property type="entry name" value="TYR_RECOMBINASE"/>
    <property type="match status" value="1"/>
</dbReference>
<evidence type="ECO:0000256" key="5">
    <source>
        <dbReference type="ARBA" id="ARBA00022908"/>
    </source>
</evidence>
<dbReference type="Pfam" id="PF02899">
    <property type="entry name" value="Phage_int_SAM_1"/>
    <property type="match status" value="1"/>
</dbReference>
<dbReference type="Gene3D" id="1.10.443.10">
    <property type="entry name" value="Intergrase catalytic core"/>
    <property type="match status" value="1"/>
</dbReference>
<evidence type="ECO:0000313" key="13">
    <source>
        <dbReference type="Proteomes" id="UP000442535"/>
    </source>
</evidence>
<organism evidence="12 13">
    <name type="scientific">Mobiluncus porci</name>
    <dbReference type="NCBI Taxonomy" id="2652278"/>
    <lineage>
        <taxon>Bacteria</taxon>
        <taxon>Bacillati</taxon>
        <taxon>Actinomycetota</taxon>
        <taxon>Actinomycetes</taxon>
        <taxon>Actinomycetales</taxon>
        <taxon>Actinomycetaceae</taxon>
        <taxon>Mobiluncus</taxon>
    </lineage>
</organism>
<dbReference type="EMBL" id="VUMY01000001">
    <property type="protein sequence ID" value="MST48677.1"/>
    <property type="molecule type" value="Genomic_DNA"/>
</dbReference>
<dbReference type="InterPro" id="IPR013762">
    <property type="entry name" value="Integrase-like_cat_sf"/>
</dbReference>
<keyword evidence="13" id="KW-1185">Reference proteome</keyword>
<dbReference type="InterPro" id="IPR011010">
    <property type="entry name" value="DNA_brk_join_enz"/>
</dbReference>
<dbReference type="InterPro" id="IPR002104">
    <property type="entry name" value="Integrase_catalytic"/>
</dbReference>
<dbReference type="AlphaFoldDB" id="A0A7K0JZL1"/>
<dbReference type="GO" id="GO:0003677">
    <property type="term" value="F:DNA binding"/>
    <property type="evidence" value="ECO:0007669"/>
    <property type="project" value="UniProtKB-UniRule"/>
</dbReference>
<dbReference type="RefSeq" id="WP_154542582.1">
    <property type="nucleotide sequence ID" value="NZ_JAQYQY010000018.1"/>
</dbReference>
<evidence type="ECO:0000256" key="3">
    <source>
        <dbReference type="ARBA" id="ARBA00022618"/>
    </source>
</evidence>
<sequence length="321" mass="35144">MGARPKQPVEWPSGLNPQAFLDYLSVERGAAANTVAAYERDLQRYTAFLTSLGRASLAEVTSEDLEAFVRALRQGFAEFAPLSAASTRRTFAAVSSWHRYLFAAEELRENVAAQVKLAKQPQRLPDVLTVEEVNSLLEAASAPGDANAWRDRALLEFLYGSGARISEAMNLAVDDLDLDSELPLVRLFGKGRKERISLLGSQAKAALEAYLVRVRPGLVEKGKSNGRVFLNTLGKPMSRQTAWAIIQAAAKRAQLSKPVHPHTLRHCFATHLLQGGADVRAVQELLGHASVTTTEIYTNVSKQMLLEVYASAHPRARTVKA</sequence>
<keyword evidence="5 9" id="KW-0229">DNA integration</keyword>
<evidence type="ECO:0000256" key="8">
    <source>
        <dbReference type="ARBA" id="ARBA00023306"/>
    </source>
</evidence>
<gene>
    <name evidence="9" type="primary">xerC</name>
    <name evidence="12" type="ORF">FYJ63_00110</name>
</gene>
<dbReference type="GO" id="GO:0006313">
    <property type="term" value="P:DNA transposition"/>
    <property type="evidence" value="ECO:0007669"/>
    <property type="project" value="UniProtKB-UniRule"/>
</dbReference>
<dbReference type="GO" id="GO:0007059">
    <property type="term" value="P:chromosome segregation"/>
    <property type="evidence" value="ECO:0007669"/>
    <property type="project" value="UniProtKB-UniRule"/>
</dbReference>
<dbReference type="PROSITE" id="PS51900">
    <property type="entry name" value="CB"/>
    <property type="match status" value="1"/>
</dbReference>
<evidence type="ECO:0000256" key="6">
    <source>
        <dbReference type="ARBA" id="ARBA00023125"/>
    </source>
</evidence>
<feature type="active site" evidence="9">
    <location>
        <position position="190"/>
    </location>
</feature>
<protein>
    <recommendedName>
        <fullName evidence="9">Tyrosine recombinase XerC</fullName>
    </recommendedName>
</protein>
<dbReference type="InterPro" id="IPR050090">
    <property type="entry name" value="Tyrosine_recombinase_XerCD"/>
</dbReference>
<evidence type="ECO:0000256" key="4">
    <source>
        <dbReference type="ARBA" id="ARBA00022829"/>
    </source>
</evidence>
<dbReference type="Gene3D" id="1.10.150.130">
    <property type="match status" value="1"/>
</dbReference>
<comment type="function">
    <text evidence="9">Site-specific tyrosine recombinase, which acts by catalyzing the cutting and rejoining of the recombining DNA molecules. The XerC-XerD complex is essential to convert dimers of the bacterial chromosome into monomers to permit their segregation at cell division. It also contributes to the segregational stability of plasmids.</text>
</comment>
<dbReference type="PANTHER" id="PTHR30349">
    <property type="entry name" value="PHAGE INTEGRASE-RELATED"/>
    <property type="match status" value="1"/>
</dbReference>
<dbReference type="PANTHER" id="PTHR30349:SF81">
    <property type="entry name" value="TYROSINE RECOMBINASE XERC"/>
    <property type="match status" value="1"/>
</dbReference>
<dbReference type="SUPFAM" id="SSF56349">
    <property type="entry name" value="DNA breaking-rejoining enzymes"/>
    <property type="match status" value="1"/>
</dbReference>
<comment type="caution">
    <text evidence="12">The sequence shown here is derived from an EMBL/GenBank/DDBJ whole genome shotgun (WGS) entry which is preliminary data.</text>
</comment>
<accession>A0A7K0JZL1</accession>
<dbReference type="HAMAP" id="MF_01808">
    <property type="entry name" value="Recomb_XerC_XerD"/>
    <property type="match status" value="1"/>
</dbReference>
<keyword evidence="6 9" id="KW-0238">DNA-binding</keyword>
<dbReference type="InterPro" id="IPR044068">
    <property type="entry name" value="CB"/>
</dbReference>
<keyword evidence="2 9" id="KW-0963">Cytoplasm</keyword>
<feature type="domain" description="Tyr recombinase" evidence="10">
    <location>
        <begin position="123"/>
        <end position="310"/>
    </location>
</feature>
<feature type="active site" evidence="9">
    <location>
        <position position="164"/>
    </location>
</feature>
<evidence type="ECO:0000313" key="12">
    <source>
        <dbReference type="EMBL" id="MST48677.1"/>
    </source>
</evidence>
<comment type="similarity">
    <text evidence="9">Belongs to the 'phage' integrase family. XerC subfamily.</text>
</comment>
<evidence type="ECO:0000256" key="1">
    <source>
        <dbReference type="ARBA" id="ARBA00004496"/>
    </source>
</evidence>
<feature type="domain" description="Core-binding (CB)" evidence="11">
    <location>
        <begin position="11"/>
        <end position="102"/>
    </location>
</feature>
<keyword evidence="8 9" id="KW-0131">Cell cycle</keyword>
<dbReference type="GO" id="GO:0009037">
    <property type="term" value="F:tyrosine-based site-specific recombinase activity"/>
    <property type="evidence" value="ECO:0007669"/>
    <property type="project" value="UniProtKB-UniRule"/>
</dbReference>
<dbReference type="GO" id="GO:0051301">
    <property type="term" value="P:cell division"/>
    <property type="evidence" value="ECO:0007669"/>
    <property type="project" value="UniProtKB-KW"/>
</dbReference>
<comment type="subunit">
    <text evidence="9">Forms a cyclic heterotetrameric complex composed of two molecules of XerC and two molecules of XerD.</text>
</comment>